<dbReference type="OrthoDB" id="8121249at2759"/>
<keyword evidence="2" id="KW-1185">Reference proteome</keyword>
<name>A0A9N9SC90_PHACE</name>
<dbReference type="Proteomes" id="UP001153737">
    <property type="component" value="Chromosome 14"/>
</dbReference>
<proteinExistence type="predicted"/>
<reference evidence="1" key="1">
    <citation type="submission" date="2022-01" db="EMBL/GenBank/DDBJ databases">
        <authorList>
            <person name="King R."/>
        </authorList>
    </citation>
    <scope>NUCLEOTIDE SEQUENCE</scope>
</reference>
<organism evidence="1 2">
    <name type="scientific">Phaedon cochleariae</name>
    <name type="common">Mustard beetle</name>
    <dbReference type="NCBI Taxonomy" id="80249"/>
    <lineage>
        <taxon>Eukaryota</taxon>
        <taxon>Metazoa</taxon>
        <taxon>Ecdysozoa</taxon>
        <taxon>Arthropoda</taxon>
        <taxon>Hexapoda</taxon>
        <taxon>Insecta</taxon>
        <taxon>Pterygota</taxon>
        <taxon>Neoptera</taxon>
        <taxon>Endopterygota</taxon>
        <taxon>Coleoptera</taxon>
        <taxon>Polyphaga</taxon>
        <taxon>Cucujiformia</taxon>
        <taxon>Chrysomeloidea</taxon>
        <taxon>Chrysomelidae</taxon>
        <taxon>Chrysomelinae</taxon>
        <taxon>Chrysomelini</taxon>
        <taxon>Phaedon</taxon>
    </lineage>
</organism>
<protein>
    <submittedName>
        <fullName evidence="1">Uncharacterized protein</fullName>
    </submittedName>
</protein>
<dbReference type="EMBL" id="OU896720">
    <property type="protein sequence ID" value="CAG9816511.1"/>
    <property type="molecule type" value="Genomic_DNA"/>
</dbReference>
<gene>
    <name evidence="1" type="ORF">PHAECO_LOCUS4130</name>
</gene>
<sequence length="196" mass="22681">MTQQGQRELRSKSISESTIMDPQTKIIIRKVTDSINAKIVAEFETLNMKFTTIQTKIEQNKKSISDIDHRLDKVEQYFRRCNLRIHGIEFRQQEDTAQTVANFVKNILKINNFSTKDIECCYHIPNQSLFVKSYSYNVEQIVHNAKKLLKETKILIREDLTPFGLKAIAAASAKYGARSAWTMDGDIRMIINNKVH</sequence>
<accession>A0A9N9SC90</accession>
<evidence type="ECO:0000313" key="1">
    <source>
        <dbReference type="EMBL" id="CAG9816511.1"/>
    </source>
</evidence>
<reference evidence="1" key="2">
    <citation type="submission" date="2022-10" db="EMBL/GenBank/DDBJ databases">
        <authorList>
            <consortium name="ENA_rothamsted_submissions"/>
            <consortium name="culmorum"/>
            <person name="King R."/>
        </authorList>
    </citation>
    <scope>NUCLEOTIDE SEQUENCE</scope>
</reference>
<evidence type="ECO:0000313" key="2">
    <source>
        <dbReference type="Proteomes" id="UP001153737"/>
    </source>
</evidence>
<dbReference type="AlphaFoldDB" id="A0A9N9SC90"/>